<feature type="region of interest" description="Disordered" evidence="1">
    <location>
        <begin position="83"/>
        <end position="103"/>
    </location>
</feature>
<evidence type="ECO:0000313" key="3">
    <source>
        <dbReference type="EMBL" id="RED17299.1"/>
    </source>
</evidence>
<feature type="transmembrane region" description="Helical" evidence="2">
    <location>
        <begin position="52"/>
        <end position="78"/>
    </location>
</feature>
<sequence length="103" mass="11200">MTENRPSLDDPDYARFAWARYRRTMKWMMVPSIGAALAALIWMHLYGGGLTIAVALATAFGVGLTVLMAAALMGLVFLSSGSGHDDDVDAQSQASLRQPRKRN</sequence>
<dbReference type="EMBL" id="QRDP01000004">
    <property type="protein sequence ID" value="RED17299.1"/>
    <property type="molecule type" value="Genomic_DNA"/>
</dbReference>
<keyword evidence="2" id="KW-0812">Transmembrane</keyword>
<keyword evidence="4" id="KW-1185">Reference proteome</keyword>
<gene>
    <name evidence="3" type="ORF">DFR46_2339</name>
</gene>
<comment type="caution">
    <text evidence="3">The sequence shown here is derived from an EMBL/GenBank/DDBJ whole genome shotgun (WGS) entry which is preliminary data.</text>
</comment>
<feature type="transmembrane region" description="Helical" evidence="2">
    <location>
        <begin position="27"/>
        <end position="46"/>
    </location>
</feature>
<keyword evidence="2" id="KW-1133">Transmembrane helix</keyword>
<evidence type="ECO:0000313" key="4">
    <source>
        <dbReference type="Proteomes" id="UP000256310"/>
    </source>
</evidence>
<organism evidence="3 4">
    <name type="scientific">Parasphingopyxis lamellibrachiae</name>
    <dbReference type="NCBI Taxonomy" id="680125"/>
    <lineage>
        <taxon>Bacteria</taxon>
        <taxon>Pseudomonadati</taxon>
        <taxon>Pseudomonadota</taxon>
        <taxon>Alphaproteobacteria</taxon>
        <taxon>Sphingomonadales</taxon>
        <taxon>Sphingomonadaceae</taxon>
        <taxon>Parasphingopyxis</taxon>
    </lineage>
</organism>
<dbReference type="RefSeq" id="WP_116236591.1">
    <property type="nucleotide sequence ID" value="NZ_QRDP01000004.1"/>
</dbReference>
<accession>A0A3D9FHN4</accession>
<evidence type="ECO:0000256" key="2">
    <source>
        <dbReference type="SAM" id="Phobius"/>
    </source>
</evidence>
<name>A0A3D9FHN4_9SPHN</name>
<evidence type="ECO:0000256" key="1">
    <source>
        <dbReference type="SAM" id="MobiDB-lite"/>
    </source>
</evidence>
<dbReference type="AlphaFoldDB" id="A0A3D9FHN4"/>
<dbReference type="OrthoDB" id="7391705at2"/>
<dbReference type="Proteomes" id="UP000256310">
    <property type="component" value="Unassembled WGS sequence"/>
</dbReference>
<reference evidence="3 4" key="1">
    <citation type="submission" date="2018-07" db="EMBL/GenBank/DDBJ databases">
        <title>Genomic Encyclopedia of Type Strains, Phase IV (KMG-IV): sequencing the most valuable type-strain genomes for metagenomic binning, comparative biology and taxonomic classification.</title>
        <authorList>
            <person name="Goeker M."/>
        </authorList>
    </citation>
    <scope>NUCLEOTIDE SEQUENCE [LARGE SCALE GENOMIC DNA]</scope>
    <source>
        <strain evidence="3 4">DSM 26725</strain>
    </source>
</reference>
<protein>
    <submittedName>
        <fullName evidence="3">Uncharacterized protein</fullName>
    </submittedName>
</protein>
<proteinExistence type="predicted"/>
<keyword evidence="2" id="KW-0472">Membrane</keyword>